<dbReference type="SUPFAM" id="SSF47413">
    <property type="entry name" value="lambda repressor-like DNA-binding domains"/>
    <property type="match status" value="1"/>
</dbReference>
<organism evidence="6 7">
    <name type="scientific">Streptococcus parauberis</name>
    <dbReference type="NCBI Taxonomy" id="1348"/>
    <lineage>
        <taxon>Bacteria</taxon>
        <taxon>Bacillati</taxon>
        <taxon>Bacillota</taxon>
        <taxon>Bacilli</taxon>
        <taxon>Lactobacillales</taxon>
        <taxon>Streptococcaceae</taxon>
        <taxon>Streptococcus</taxon>
    </lineage>
</organism>
<evidence type="ECO:0000256" key="4">
    <source>
        <dbReference type="ARBA" id="ARBA00023163"/>
    </source>
</evidence>
<dbReference type="PROSITE" id="PS00356">
    <property type="entry name" value="HTH_LACI_1"/>
    <property type="match status" value="1"/>
</dbReference>
<feature type="domain" description="HTH lacI-type" evidence="5">
    <location>
        <begin position="2"/>
        <end position="56"/>
    </location>
</feature>
<name>A0A854WMS0_9STRE</name>
<keyword evidence="4" id="KW-0804">Transcription</keyword>
<protein>
    <submittedName>
        <fullName evidence="6">Catabolite control protein A</fullName>
    </submittedName>
</protein>
<dbReference type="InterPro" id="IPR010982">
    <property type="entry name" value="Lambda_DNA-bd_dom_sf"/>
</dbReference>
<dbReference type="EMBL" id="NSGR01000008">
    <property type="protein sequence ID" value="PCH12761.1"/>
    <property type="molecule type" value="Genomic_DNA"/>
</dbReference>
<dbReference type="AlphaFoldDB" id="A0A854WMS0"/>
<evidence type="ECO:0000313" key="7">
    <source>
        <dbReference type="Proteomes" id="UP000217465"/>
    </source>
</evidence>
<gene>
    <name evidence="6" type="primary">ccpA_2</name>
    <name evidence="6" type="ORF">A9Y57_01480</name>
</gene>
<dbReference type="SUPFAM" id="SSF53822">
    <property type="entry name" value="Periplasmic binding protein-like I"/>
    <property type="match status" value="1"/>
</dbReference>
<evidence type="ECO:0000256" key="1">
    <source>
        <dbReference type="ARBA" id="ARBA00022491"/>
    </source>
</evidence>
<keyword evidence="1" id="KW-0678">Repressor</keyword>
<dbReference type="Gene3D" id="1.10.260.40">
    <property type="entry name" value="lambda repressor-like DNA-binding domains"/>
    <property type="match status" value="1"/>
</dbReference>
<accession>A0A854WMS0</accession>
<dbReference type="InterPro" id="IPR000843">
    <property type="entry name" value="HTH_LacI"/>
</dbReference>
<dbReference type="Pfam" id="PF00356">
    <property type="entry name" value="LacI"/>
    <property type="match status" value="1"/>
</dbReference>
<dbReference type="Proteomes" id="UP000217465">
    <property type="component" value="Unassembled WGS sequence"/>
</dbReference>
<dbReference type="InterPro" id="IPR046335">
    <property type="entry name" value="LacI/GalR-like_sensor"/>
</dbReference>
<dbReference type="SMART" id="SM00354">
    <property type="entry name" value="HTH_LACI"/>
    <property type="match status" value="1"/>
</dbReference>
<dbReference type="GO" id="GO:0000976">
    <property type="term" value="F:transcription cis-regulatory region binding"/>
    <property type="evidence" value="ECO:0007669"/>
    <property type="project" value="TreeGrafter"/>
</dbReference>
<evidence type="ECO:0000256" key="3">
    <source>
        <dbReference type="ARBA" id="ARBA00023125"/>
    </source>
</evidence>
<reference evidence="6 7" key="1">
    <citation type="submission" date="2016-06" db="EMBL/GenBank/DDBJ databases">
        <authorList>
            <person name="Haines A.N."/>
            <person name="Council K.R."/>
        </authorList>
    </citation>
    <scope>NUCLEOTIDE SEQUENCE [LARGE SCALE GENOMIC DNA]</scope>
    <source>
        <strain evidence="6 7">SP158-29</strain>
    </source>
</reference>
<dbReference type="RefSeq" id="WP_003107331.1">
    <property type="nucleotide sequence ID" value="NZ_CBCPIC010000001.1"/>
</dbReference>
<keyword evidence="2" id="KW-0805">Transcription regulation</keyword>
<evidence type="ECO:0000313" key="6">
    <source>
        <dbReference type="EMBL" id="PCH12761.1"/>
    </source>
</evidence>
<evidence type="ECO:0000256" key="2">
    <source>
        <dbReference type="ARBA" id="ARBA00023015"/>
    </source>
</evidence>
<dbReference type="GO" id="GO:0003700">
    <property type="term" value="F:DNA-binding transcription factor activity"/>
    <property type="evidence" value="ECO:0007669"/>
    <property type="project" value="TreeGrafter"/>
</dbReference>
<proteinExistence type="predicted"/>
<sequence length="324" mass="36321">MSTIKEVAAEAGVSKSTVSRYISQNGYVSEQARDRIKDAIEKLNYSPNMIAQSLKTKKNQLVGLLLPDISNPFFPRVARGAEIFLKEHDYRILFGNIGGSAQLEEDYINTLLQSNAAGIITTHDFTKKYPNLAIPVVVVDRVEEDTEYAVFADNEAGGKLAAQAVTNAGAHNVLLVKGPMGHSNITNQRYFASLDYLSRKEVTTHISDSQTFDFDDIIEEARMALDTYPNVDSIIAPSDIHAIAYIHELFSRGKKIPEDVQVVGYDDILMSKLIYPSLSTIHQPSYRMGRNAAELIYKISNQMPIKEKRIKLPVHFVERETLRR</sequence>
<dbReference type="CDD" id="cd01392">
    <property type="entry name" value="HTH_LacI"/>
    <property type="match status" value="1"/>
</dbReference>
<dbReference type="CDD" id="cd06291">
    <property type="entry name" value="PBP1_Qymf-like"/>
    <property type="match status" value="1"/>
</dbReference>
<dbReference type="PROSITE" id="PS50932">
    <property type="entry name" value="HTH_LACI_2"/>
    <property type="match status" value="1"/>
</dbReference>
<comment type="caution">
    <text evidence="6">The sequence shown here is derived from an EMBL/GenBank/DDBJ whole genome shotgun (WGS) entry which is preliminary data.</text>
</comment>
<keyword evidence="3" id="KW-0238">DNA-binding</keyword>
<dbReference type="PANTHER" id="PTHR30146">
    <property type="entry name" value="LACI-RELATED TRANSCRIPTIONAL REPRESSOR"/>
    <property type="match status" value="1"/>
</dbReference>
<dbReference type="InterPro" id="IPR028082">
    <property type="entry name" value="Peripla_BP_I"/>
</dbReference>
<evidence type="ECO:0000259" key="5">
    <source>
        <dbReference type="PROSITE" id="PS50932"/>
    </source>
</evidence>
<dbReference type="Gene3D" id="3.40.50.2300">
    <property type="match status" value="2"/>
</dbReference>
<dbReference type="Pfam" id="PF13377">
    <property type="entry name" value="Peripla_BP_3"/>
    <property type="match status" value="1"/>
</dbReference>
<dbReference type="PANTHER" id="PTHR30146:SF95">
    <property type="entry name" value="RIBOSE OPERON REPRESSOR"/>
    <property type="match status" value="1"/>
</dbReference>